<keyword evidence="9" id="KW-0479">Metal-binding</keyword>
<dbReference type="PANTHER" id="PTHR11716">
    <property type="entry name" value="PHOSPHOLIPASE A2 FAMILY MEMBER"/>
    <property type="match status" value="1"/>
</dbReference>
<dbReference type="GeneID" id="110343893"/>
<evidence type="ECO:0000256" key="11">
    <source>
        <dbReference type="RuleBase" id="RU003654"/>
    </source>
</evidence>
<dbReference type="CDD" id="cd00125">
    <property type="entry name" value="PLA2c"/>
    <property type="match status" value="1"/>
</dbReference>
<sequence length="158" mass="17954">MELVLLCGLLMMTGVTPTQGGILNLNKMIWQMTGKVAFFNYWSYGCYCGLGGRGQPKDATDWCCQEHDCCYALLKTHRCRRQTDCYKYTFSQGDIQCSDKGSWCERQLCACDKKVALCLKNSLDTYQKKLRFYWWPKCKGPTPPCTSAANLIVPGLPE</sequence>
<dbReference type="Pfam" id="PF00068">
    <property type="entry name" value="Phospholip_A2_1"/>
    <property type="match status" value="1"/>
</dbReference>
<feature type="binding site" evidence="9">
    <location>
        <position position="68"/>
    </location>
    <ligand>
        <name>Ca(2+)</name>
        <dbReference type="ChEBI" id="CHEBI:29108"/>
    </ligand>
</feature>
<dbReference type="InterPro" id="IPR016090">
    <property type="entry name" value="PLA2-like_dom"/>
</dbReference>
<evidence type="ECO:0000256" key="9">
    <source>
        <dbReference type="PIRSR" id="PIRSR601211-2"/>
    </source>
</evidence>
<feature type="disulfide bond" evidence="10">
    <location>
        <begin position="63"/>
        <end position="118"/>
    </location>
</feature>
<dbReference type="GO" id="GO:0047498">
    <property type="term" value="F:calcium-dependent phospholipase A2 activity"/>
    <property type="evidence" value="ECO:0007669"/>
    <property type="project" value="Ensembl"/>
</dbReference>
<dbReference type="GO" id="GO:0005543">
    <property type="term" value="F:phospholipid binding"/>
    <property type="evidence" value="ECO:0007669"/>
    <property type="project" value="TreeGrafter"/>
</dbReference>
<evidence type="ECO:0000256" key="3">
    <source>
        <dbReference type="ARBA" id="ARBA00022525"/>
    </source>
</evidence>
<evidence type="ECO:0000313" key="16">
    <source>
        <dbReference type="RefSeq" id="XP_021118616.1"/>
    </source>
</evidence>
<evidence type="ECO:0000256" key="8">
    <source>
        <dbReference type="PIRSR" id="PIRSR601211-1"/>
    </source>
</evidence>
<dbReference type="GO" id="GO:0046337">
    <property type="term" value="P:phosphatidylethanolamine metabolic process"/>
    <property type="evidence" value="ECO:0007669"/>
    <property type="project" value="Ensembl"/>
</dbReference>
<feature type="binding site" evidence="9">
    <location>
        <position position="51"/>
    </location>
    <ligand>
        <name>Ca(2+)</name>
        <dbReference type="ChEBI" id="CHEBI:29108"/>
    </ligand>
</feature>
<evidence type="ECO:0000256" key="10">
    <source>
        <dbReference type="PIRSR" id="PIRSR601211-3"/>
    </source>
</evidence>
<evidence type="ECO:0000256" key="12">
    <source>
        <dbReference type="RuleBase" id="RU361236"/>
    </source>
</evidence>
<dbReference type="GO" id="GO:0002361">
    <property type="term" value="P:CD4-positive, CD25-positive, alpha-beta regulatory T cell differentiation"/>
    <property type="evidence" value="ECO:0007669"/>
    <property type="project" value="Ensembl"/>
</dbReference>
<dbReference type="FunFam" id="1.20.90.10:FF:000001">
    <property type="entry name" value="Basic phospholipase A2 homolog"/>
    <property type="match status" value="1"/>
</dbReference>
<dbReference type="AlphaFoldDB" id="A0A0P6JEB5"/>
<feature type="disulfide bond" evidence="10">
    <location>
        <begin position="48"/>
        <end position="64"/>
    </location>
</feature>
<feature type="domain" description="Phospholipase A2-like central" evidence="13">
    <location>
        <begin position="21"/>
        <end position="139"/>
    </location>
</feature>
<comment type="similarity">
    <text evidence="2 11">Belongs to the phospholipase A2 family.</text>
</comment>
<dbReference type="GO" id="GO:0008201">
    <property type="term" value="F:heparin binding"/>
    <property type="evidence" value="ECO:0007669"/>
    <property type="project" value="Ensembl"/>
</dbReference>
<keyword evidence="12" id="KW-0732">Signal</keyword>
<evidence type="ECO:0000256" key="4">
    <source>
        <dbReference type="ARBA" id="ARBA00022837"/>
    </source>
</evidence>
<feature type="disulfide bond" evidence="10">
    <location>
        <begin position="79"/>
        <end position="104"/>
    </location>
</feature>
<dbReference type="Gene3D" id="1.20.90.10">
    <property type="entry name" value="Phospholipase A2 domain"/>
    <property type="match status" value="1"/>
</dbReference>
<dbReference type="InterPro" id="IPR001211">
    <property type="entry name" value="PLA2"/>
</dbReference>
<dbReference type="GO" id="GO:0005576">
    <property type="term" value="C:extracellular region"/>
    <property type="evidence" value="ECO:0007669"/>
    <property type="project" value="UniProtKB-SubCell"/>
</dbReference>
<dbReference type="InterPro" id="IPR036444">
    <property type="entry name" value="PLipase_A2_dom_sf"/>
</dbReference>
<dbReference type="GO" id="GO:0046471">
    <property type="term" value="P:phosphatidylglycerol metabolic process"/>
    <property type="evidence" value="ECO:0007669"/>
    <property type="project" value="Ensembl"/>
</dbReference>
<dbReference type="EMBL" id="GEBF01000865">
    <property type="protein sequence ID" value="JAO02768.1"/>
    <property type="molecule type" value="Transcribed_RNA"/>
</dbReference>
<keyword evidence="12" id="KW-0378">Hydrolase</keyword>
<organism evidence="14">
    <name type="scientific">Heterocephalus glaber</name>
    <name type="common">Naked mole rat</name>
    <dbReference type="NCBI Taxonomy" id="10181"/>
    <lineage>
        <taxon>Eukaryota</taxon>
        <taxon>Metazoa</taxon>
        <taxon>Chordata</taxon>
        <taxon>Craniata</taxon>
        <taxon>Vertebrata</taxon>
        <taxon>Euteleostomi</taxon>
        <taxon>Mammalia</taxon>
        <taxon>Eutheria</taxon>
        <taxon>Euarchontoglires</taxon>
        <taxon>Glires</taxon>
        <taxon>Rodentia</taxon>
        <taxon>Hystricomorpha</taxon>
        <taxon>Bathyergidae</taxon>
        <taxon>Heterocephalus</taxon>
    </lineage>
</organism>
<feature type="disulfide bond" evidence="10">
    <location>
        <begin position="69"/>
        <end position="145"/>
    </location>
</feature>
<feature type="binding site" evidence="9">
    <location>
        <position position="47"/>
    </location>
    <ligand>
        <name>Ca(2+)</name>
        <dbReference type="ChEBI" id="CHEBI:29108"/>
    </ligand>
</feature>
<protein>
    <recommendedName>
        <fullName evidence="12">Phospholipase A2</fullName>
        <ecNumber evidence="12">3.1.1.4</ecNumber>
    </recommendedName>
</protein>
<evidence type="ECO:0000256" key="7">
    <source>
        <dbReference type="ARBA" id="ARBA00049039"/>
    </source>
</evidence>
<dbReference type="GO" id="GO:0005509">
    <property type="term" value="F:calcium ion binding"/>
    <property type="evidence" value="ECO:0007669"/>
    <property type="project" value="InterPro"/>
</dbReference>
<reference evidence="16" key="2">
    <citation type="submission" date="2025-04" db="UniProtKB">
        <authorList>
            <consortium name="RefSeq"/>
        </authorList>
    </citation>
    <scope>IDENTIFICATION</scope>
</reference>
<dbReference type="GO" id="GO:0016042">
    <property type="term" value="P:lipid catabolic process"/>
    <property type="evidence" value="ECO:0007669"/>
    <property type="project" value="InterPro"/>
</dbReference>
<dbReference type="SUPFAM" id="SSF48619">
    <property type="entry name" value="Phospholipase A2, PLA2"/>
    <property type="match status" value="1"/>
</dbReference>
<evidence type="ECO:0000313" key="15">
    <source>
        <dbReference type="Proteomes" id="UP000694906"/>
    </source>
</evidence>
<keyword evidence="3 12" id="KW-0964">Secreted</keyword>
<dbReference type="EC" id="3.1.1.4" evidence="12"/>
<evidence type="ECO:0000256" key="2">
    <source>
        <dbReference type="ARBA" id="ARBA00007056"/>
    </source>
</evidence>
<dbReference type="GO" id="GO:0043395">
    <property type="term" value="F:heparan sulfate proteoglycan binding"/>
    <property type="evidence" value="ECO:0007669"/>
    <property type="project" value="Ensembl"/>
</dbReference>
<dbReference type="GO" id="GO:0042130">
    <property type="term" value="P:negative regulation of T cell proliferation"/>
    <property type="evidence" value="ECO:0007669"/>
    <property type="project" value="Ensembl"/>
</dbReference>
<keyword evidence="12" id="KW-0443">Lipid metabolism</keyword>
<comment type="catalytic activity">
    <reaction evidence="7">
        <text>1-hexadecanoyl-2-(9Z,12Z-octadecadienoyl)-sn-glycero-3-phosphoethanolamine + H2O = 1-hexadecanoyl-sn-glycero-3-phosphoethanolamine + (9Z,12Z)-octadecadienoate + H(+)</text>
        <dbReference type="Rhea" id="RHEA:40815"/>
        <dbReference type="ChEBI" id="CHEBI:15377"/>
        <dbReference type="ChEBI" id="CHEBI:15378"/>
        <dbReference type="ChEBI" id="CHEBI:30245"/>
        <dbReference type="ChEBI" id="CHEBI:73004"/>
        <dbReference type="ChEBI" id="CHEBI:73008"/>
    </reaction>
    <physiologicalReaction direction="left-to-right" evidence="7">
        <dbReference type="Rhea" id="RHEA:40816"/>
    </physiologicalReaction>
</comment>
<dbReference type="PROSITE" id="PS00119">
    <property type="entry name" value="PA2_ASP"/>
    <property type="match status" value="1"/>
</dbReference>
<keyword evidence="15" id="KW-1185">Reference proteome</keyword>
<feature type="signal peptide" evidence="12">
    <location>
        <begin position="1"/>
        <end position="20"/>
    </location>
</feature>
<evidence type="ECO:0000256" key="1">
    <source>
        <dbReference type="ARBA" id="ARBA00004613"/>
    </source>
</evidence>
<evidence type="ECO:0000256" key="5">
    <source>
        <dbReference type="ARBA" id="ARBA00023157"/>
    </source>
</evidence>
<feature type="chain" id="PRO_5044513796" description="Phospholipase A2" evidence="12">
    <location>
        <begin position="21"/>
        <end position="158"/>
    </location>
</feature>
<accession>A0A0P6JEB5</accession>
<evidence type="ECO:0000313" key="14">
    <source>
        <dbReference type="EMBL" id="JAO02768.1"/>
    </source>
</evidence>
<keyword evidence="5 10" id="KW-1015">Disulfide bond</keyword>
<dbReference type="Proteomes" id="UP000694906">
    <property type="component" value="Unplaced"/>
</dbReference>
<dbReference type="RefSeq" id="XP_021118616.1">
    <property type="nucleotide sequence ID" value="XM_021262957.1"/>
</dbReference>
<dbReference type="SMART" id="SM00085">
    <property type="entry name" value="PA2c"/>
    <property type="match status" value="1"/>
</dbReference>
<dbReference type="GeneTree" id="ENSGT00940000161938"/>
<feature type="active site" evidence="8">
    <location>
        <position position="67"/>
    </location>
</feature>
<dbReference type="PRINTS" id="PR00389">
    <property type="entry name" value="PHPHLIPASEA2"/>
</dbReference>
<dbReference type="PROSITE" id="PS00118">
    <property type="entry name" value="PA2_HIS"/>
    <property type="match status" value="1"/>
</dbReference>
<comment type="cofactor">
    <cofactor evidence="9">
        <name>Ca(2+)</name>
        <dbReference type="ChEBI" id="CHEBI:29108"/>
    </cofactor>
    <text evidence="9">Binds 1 Ca(2+) ion per subunit.</text>
</comment>
<dbReference type="InterPro" id="IPR033112">
    <property type="entry name" value="PLA2_Asp_AS"/>
</dbReference>
<gene>
    <name evidence="14" type="primary">PLA2G2D</name>
    <name evidence="16" type="synonym">Pla2g2d</name>
</gene>
<evidence type="ECO:0000256" key="6">
    <source>
        <dbReference type="ARBA" id="ARBA00048699"/>
    </source>
</evidence>
<comment type="catalytic activity">
    <reaction evidence="6">
        <text>1-hexadecanoyl-2-(9Z-octadecenoyl)-sn-glycero-3-phosphocholine + H2O = 1-hexadecanoyl-sn-glycero-3-phosphocholine + (9Z)-octadecenoate + H(+)</text>
        <dbReference type="Rhea" id="RHEA:38779"/>
        <dbReference type="ChEBI" id="CHEBI:15377"/>
        <dbReference type="ChEBI" id="CHEBI:15378"/>
        <dbReference type="ChEBI" id="CHEBI:30823"/>
        <dbReference type="ChEBI" id="CHEBI:72998"/>
        <dbReference type="ChEBI" id="CHEBI:73001"/>
    </reaction>
    <physiologicalReaction direction="left-to-right" evidence="6">
        <dbReference type="Rhea" id="RHEA:38780"/>
    </physiologicalReaction>
</comment>
<name>A0A0P6JEB5_HETGA</name>
<feature type="binding site" evidence="9">
    <location>
        <position position="49"/>
    </location>
    <ligand>
        <name>Ca(2+)</name>
        <dbReference type="ChEBI" id="CHEBI:29108"/>
    </ligand>
</feature>
<dbReference type="Bgee" id="ENSHGLG00000012649">
    <property type="expression patterns" value="Expressed in ovary and 2 other cell types or tissues"/>
</dbReference>
<comment type="catalytic activity">
    <reaction evidence="12">
        <text>a 1,2-diacyl-sn-glycero-3-phosphocholine + H2O = a 1-acyl-sn-glycero-3-phosphocholine + a fatty acid + H(+)</text>
        <dbReference type="Rhea" id="RHEA:15801"/>
        <dbReference type="ChEBI" id="CHEBI:15377"/>
        <dbReference type="ChEBI" id="CHEBI:15378"/>
        <dbReference type="ChEBI" id="CHEBI:28868"/>
        <dbReference type="ChEBI" id="CHEBI:57643"/>
        <dbReference type="ChEBI" id="CHEBI:58168"/>
        <dbReference type="EC" id="3.1.1.4"/>
    </reaction>
</comment>
<dbReference type="GO" id="GO:0002864">
    <property type="term" value="P:regulation of acute inflammatory response to antigenic stimulus"/>
    <property type="evidence" value="ECO:0007669"/>
    <property type="project" value="Ensembl"/>
</dbReference>
<dbReference type="PANTHER" id="PTHR11716:SF57">
    <property type="entry name" value="GROUP IID SECRETORY PHOSPHOLIPASE A2"/>
    <property type="match status" value="1"/>
</dbReference>
<keyword evidence="4 9" id="KW-0106">Calcium</keyword>
<feature type="active site" evidence="8">
    <location>
        <position position="112"/>
    </location>
</feature>
<dbReference type="InterPro" id="IPR033113">
    <property type="entry name" value="PLA2_histidine"/>
</dbReference>
<feature type="disulfide bond" evidence="10">
    <location>
        <begin position="97"/>
        <end position="109"/>
    </location>
</feature>
<evidence type="ECO:0000259" key="13">
    <source>
        <dbReference type="SMART" id="SM00085"/>
    </source>
</evidence>
<dbReference type="GO" id="GO:0046470">
    <property type="term" value="P:phosphatidylcholine metabolic process"/>
    <property type="evidence" value="ECO:0007669"/>
    <property type="project" value="Ensembl"/>
</dbReference>
<reference evidence="14" key="1">
    <citation type="submission" date="2015-10" db="EMBL/GenBank/DDBJ databases">
        <title>FRAMA: From RNA-seq data to annotated mRNA assemblies.</title>
        <authorList>
            <person name="Bens M."/>
            <person name="Sahm A."/>
            <person name="Jahn N."/>
            <person name="Morhart M."/>
            <person name="Holtze S."/>
            <person name="Hildebrandt T.B."/>
            <person name="Platzer M."/>
            <person name="Szafranski K."/>
        </authorList>
    </citation>
    <scope>NUCLEOTIDE SEQUENCE</scope>
    <source>
        <tissue evidence="14">Ovary</tissue>
    </source>
</reference>
<comment type="subcellular location">
    <subcellularLocation>
        <location evidence="1 12">Secreted</location>
    </subcellularLocation>
</comment>
<dbReference type="GO" id="GO:0050482">
    <property type="term" value="P:arachidonate secretion"/>
    <property type="evidence" value="ECO:0007669"/>
    <property type="project" value="InterPro"/>
</dbReference>
<proteinExistence type="inferred from homology"/>
<dbReference type="OrthoDB" id="5841574at2759"/>
<feature type="disulfide bond" evidence="10">
    <location>
        <begin position="70"/>
        <end position="111"/>
    </location>
</feature>